<dbReference type="GO" id="GO:0016853">
    <property type="term" value="F:isomerase activity"/>
    <property type="evidence" value="ECO:0000318"/>
    <property type="project" value="GO_Central"/>
</dbReference>
<dbReference type="Gramene" id="Pp3c2_15950V3.2">
    <property type="protein sequence ID" value="Pp3c2_15950V3.2"/>
    <property type="gene ID" value="Pp3c2_15950"/>
</dbReference>
<dbReference type="KEGG" id="ppp:112279042"/>
<dbReference type="Gene3D" id="3.10.310.10">
    <property type="entry name" value="Diaminopimelate Epimerase, Chain A, domain 1"/>
    <property type="match status" value="2"/>
</dbReference>
<dbReference type="Pfam" id="PF02567">
    <property type="entry name" value="PhzC-PhzF"/>
    <property type="match status" value="2"/>
</dbReference>
<dbReference type="Gramene" id="Pp3c2_15950V3.3">
    <property type="protein sequence ID" value="Pp3c2_15950V3.3"/>
    <property type="gene ID" value="Pp3c2_15950"/>
</dbReference>
<comment type="similarity">
    <text evidence="1">Belongs to the PhzF family.</text>
</comment>
<sequence>MAACFGAKLSLSSCSSVSIRGPKSLPSTSRIKSQHPYAAFPIKTAPLRIEGQRKLWVAFNSLESASSVQKEKENEAVSPDGAEHVGLSQSAKEMVMRKIKNKYSKDEDEDEIPVQDGAEEGAPLQVTQEQVMELVKERYAEMDLEEAAEKYDLEEELFAEVDYAQIDAFTDQPFSGNPAVVCYIPYERDDRWLQTIAREFNLPATAFLVKRRHTRSDLKSQMDTQRDSGSVQVDESGTSLEATTMDDSLSEENEFDLRVFTPTYEVVFCGHGTLASAHLLFTSGIVEGDIAVFHTKSGILKAKKVSGYEEYEQSSAAEESGAQRKPSSKGVIELDLPLAPPSVCNDMSFLSEALGGVEVKWVGRSNLGDYLLELESSEDVVNLTPRFERMLDFPGRGGVIVTASAAGSSEYDFVSRFFCAKMGLNEDSATGSAHCTLGPYWASKLGKTELNAYQASVRGGKFKVRVDEDAGRCYLLGDAVFIMGGVLLNSKYAGYTC</sequence>
<protein>
    <submittedName>
        <fullName evidence="4 5">Uncharacterized protein</fullName>
    </submittedName>
</protein>
<proteinExistence type="inferred from homology"/>
<dbReference type="GO" id="GO:0005737">
    <property type="term" value="C:cytoplasm"/>
    <property type="evidence" value="ECO:0000318"/>
    <property type="project" value="GO_Central"/>
</dbReference>
<accession>A0A2K1L1P9</accession>
<feature type="compositionally biased region" description="Polar residues" evidence="3">
    <location>
        <begin position="227"/>
        <end position="247"/>
    </location>
</feature>
<dbReference type="AlphaFoldDB" id="A0A2K1L1P9"/>
<evidence type="ECO:0000313" key="5">
    <source>
        <dbReference type="EnsemblPlants" id="Pp3c2_15950V3.1"/>
    </source>
</evidence>
<name>A0A2K1L1P9_PHYPA</name>
<dbReference type="PANTHER" id="PTHR13774">
    <property type="entry name" value="PHENAZINE BIOSYNTHESIS PROTEIN"/>
    <property type="match status" value="1"/>
</dbReference>
<reference evidence="4 6" key="1">
    <citation type="journal article" date="2008" name="Science">
        <title>The Physcomitrella genome reveals evolutionary insights into the conquest of land by plants.</title>
        <authorList>
            <person name="Rensing S."/>
            <person name="Lang D."/>
            <person name="Zimmer A."/>
            <person name="Terry A."/>
            <person name="Salamov A."/>
            <person name="Shapiro H."/>
            <person name="Nishiyama T."/>
            <person name="Perroud P.-F."/>
            <person name="Lindquist E."/>
            <person name="Kamisugi Y."/>
            <person name="Tanahashi T."/>
            <person name="Sakakibara K."/>
            <person name="Fujita T."/>
            <person name="Oishi K."/>
            <person name="Shin-I T."/>
            <person name="Kuroki Y."/>
            <person name="Toyoda A."/>
            <person name="Suzuki Y."/>
            <person name="Hashimoto A."/>
            <person name="Yamaguchi K."/>
            <person name="Sugano A."/>
            <person name="Kohara Y."/>
            <person name="Fujiyama A."/>
            <person name="Anterola A."/>
            <person name="Aoki S."/>
            <person name="Ashton N."/>
            <person name="Barbazuk W.B."/>
            <person name="Barker E."/>
            <person name="Bennetzen J."/>
            <person name="Bezanilla M."/>
            <person name="Blankenship R."/>
            <person name="Cho S.H."/>
            <person name="Dutcher S."/>
            <person name="Estelle M."/>
            <person name="Fawcett J.A."/>
            <person name="Gundlach H."/>
            <person name="Hanada K."/>
            <person name="Heyl A."/>
            <person name="Hicks K.A."/>
            <person name="Hugh J."/>
            <person name="Lohr M."/>
            <person name="Mayer K."/>
            <person name="Melkozernov A."/>
            <person name="Murata T."/>
            <person name="Nelson D."/>
            <person name="Pils B."/>
            <person name="Prigge M."/>
            <person name="Reiss B."/>
            <person name="Renner T."/>
            <person name="Rombauts S."/>
            <person name="Rushton P."/>
            <person name="Sanderfoot A."/>
            <person name="Schween G."/>
            <person name="Shiu S.-H."/>
            <person name="Stueber K."/>
            <person name="Theodoulou F.L."/>
            <person name="Tu H."/>
            <person name="Van de Peer Y."/>
            <person name="Verrier P.J."/>
            <person name="Waters E."/>
            <person name="Wood A."/>
            <person name="Yang L."/>
            <person name="Cove D."/>
            <person name="Cuming A."/>
            <person name="Hasebe M."/>
            <person name="Lucas S."/>
            <person name="Mishler D.B."/>
            <person name="Reski R."/>
            <person name="Grigoriev I."/>
            <person name="Quatrano R.S."/>
            <person name="Boore J.L."/>
        </authorList>
    </citation>
    <scope>NUCLEOTIDE SEQUENCE [LARGE SCALE GENOMIC DNA]</scope>
    <source>
        <strain evidence="5 6">cv. Gransden 2004</strain>
    </source>
</reference>
<evidence type="ECO:0000256" key="3">
    <source>
        <dbReference type="SAM" id="MobiDB-lite"/>
    </source>
</evidence>
<dbReference type="Gramene" id="Pp3c2_15950V3.1">
    <property type="protein sequence ID" value="Pp3c2_15950V3.1"/>
    <property type="gene ID" value="Pp3c2_15950"/>
</dbReference>
<evidence type="ECO:0000256" key="2">
    <source>
        <dbReference type="ARBA" id="ARBA00023235"/>
    </source>
</evidence>
<evidence type="ECO:0000313" key="4">
    <source>
        <dbReference type="EMBL" id="PNR59950.1"/>
    </source>
</evidence>
<feature type="region of interest" description="Disordered" evidence="3">
    <location>
        <begin position="218"/>
        <end position="247"/>
    </location>
</feature>
<dbReference type="FunCoup" id="A0A2K1L1P9">
    <property type="interactions" value="938"/>
</dbReference>
<dbReference type="InterPro" id="IPR003719">
    <property type="entry name" value="Phenazine_PhzF-like"/>
</dbReference>
<keyword evidence="6" id="KW-1185">Reference proteome</keyword>
<dbReference type="EnsemblPlants" id="Pp3c2_15950V3.3">
    <property type="protein sequence ID" value="Pp3c2_15950V3.3"/>
    <property type="gene ID" value="Pp3c2_15950"/>
</dbReference>
<dbReference type="Proteomes" id="UP000006727">
    <property type="component" value="Chromosome 2"/>
</dbReference>
<dbReference type="EnsemblPlants" id="Pp3c2_15950V3.1">
    <property type="protein sequence ID" value="Pp3c2_15950V3.1"/>
    <property type="gene ID" value="Pp3c2_15950"/>
</dbReference>
<reference evidence="5" key="3">
    <citation type="submission" date="2020-12" db="UniProtKB">
        <authorList>
            <consortium name="EnsemblPlants"/>
        </authorList>
    </citation>
    <scope>IDENTIFICATION</scope>
</reference>
<evidence type="ECO:0000256" key="1">
    <source>
        <dbReference type="ARBA" id="ARBA00008270"/>
    </source>
</evidence>
<dbReference type="RefSeq" id="XP_024368868.1">
    <property type="nucleotide sequence ID" value="XM_024513100.2"/>
</dbReference>
<keyword evidence="2" id="KW-0413">Isomerase</keyword>
<dbReference type="PaxDb" id="3218-PP1S30_303V6.1"/>
<dbReference type="RefSeq" id="XP_024368867.1">
    <property type="nucleotide sequence ID" value="XM_024513099.2"/>
</dbReference>
<gene>
    <name evidence="5" type="primary">LOC112279042</name>
    <name evidence="4" type="ORF">PHYPA_002742</name>
</gene>
<dbReference type="EMBL" id="ABEU02000002">
    <property type="protein sequence ID" value="PNR59950.1"/>
    <property type="molecule type" value="Genomic_DNA"/>
</dbReference>
<dbReference type="OrthoDB" id="75169at2759"/>
<dbReference type="GeneID" id="112279042"/>
<organism evidence="4">
    <name type="scientific">Physcomitrium patens</name>
    <name type="common">Spreading-leaved earth moss</name>
    <name type="synonym">Physcomitrella patens</name>
    <dbReference type="NCBI Taxonomy" id="3218"/>
    <lineage>
        <taxon>Eukaryota</taxon>
        <taxon>Viridiplantae</taxon>
        <taxon>Streptophyta</taxon>
        <taxon>Embryophyta</taxon>
        <taxon>Bryophyta</taxon>
        <taxon>Bryophytina</taxon>
        <taxon>Bryopsida</taxon>
        <taxon>Funariidae</taxon>
        <taxon>Funariales</taxon>
        <taxon>Funariaceae</taxon>
        <taxon>Physcomitrium</taxon>
    </lineage>
</organism>
<evidence type="ECO:0000313" key="6">
    <source>
        <dbReference type="Proteomes" id="UP000006727"/>
    </source>
</evidence>
<dbReference type="PANTHER" id="PTHR13774:SF17">
    <property type="entry name" value="PHENAZINE BIOSYNTHESIS-LIKE DOMAIN-CONTAINING PROTEIN"/>
    <property type="match status" value="1"/>
</dbReference>
<dbReference type="SUPFAM" id="SSF54506">
    <property type="entry name" value="Diaminopimelate epimerase-like"/>
    <property type="match status" value="1"/>
</dbReference>
<reference evidence="4 6" key="2">
    <citation type="journal article" date="2018" name="Plant J.">
        <title>The Physcomitrella patens chromosome-scale assembly reveals moss genome structure and evolution.</title>
        <authorList>
            <person name="Lang D."/>
            <person name="Ullrich K.K."/>
            <person name="Murat F."/>
            <person name="Fuchs J."/>
            <person name="Jenkins J."/>
            <person name="Haas F.B."/>
            <person name="Piednoel M."/>
            <person name="Gundlach H."/>
            <person name="Van Bel M."/>
            <person name="Meyberg R."/>
            <person name="Vives C."/>
            <person name="Morata J."/>
            <person name="Symeonidi A."/>
            <person name="Hiss M."/>
            <person name="Muchero W."/>
            <person name="Kamisugi Y."/>
            <person name="Saleh O."/>
            <person name="Blanc G."/>
            <person name="Decker E.L."/>
            <person name="van Gessel N."/>
            <person name="Grimwood J."/>
            <person name="Hayes R.D."/>
            <person name="Graham S.W."/>
            <person name="Gunter L.E."/>
            <person name="McDaniel S.F."/>
            <person name="Hoernstein S.N.W."/>
            <person name="Larsson A."/>
            <person name="Li F.W."/>
            <person name="Perroud P.F."/>
            <person name="Phillips J."/>
            <person name="Ranjan P."/>
            <person name="Rokshar D.S."/>
            <person name="Rothfels C.J."/>
            <person name="Schneider L."/>
            <person name="Shu S."/>
            <person name="Stevenson D.W."/>
            <person name="Thummler F."/>
            <person name="Tillich M."/>
            <person name="Villarreal Aguilar J.C."/>
            <person name="Widiez T."/>
            <person name="Wong G.K."/>
            <person name="Wymore A."/>
            <person name="Zhang Y."/>
            <person name="Zimmer A.D."/>
            <person name="Quatrano R.S."/>
            <person name="Mayer K.F.X."/>
            <person name="Goodstein D."/>
            <person name="Casacuberta J.M."/>
            <person name="Vandepoele K."/>
            <person name="Reski R."/>
            <person name="Cuming A.C."/>
            <person name="Tuskan G.A."/>
            <person name="Maumus F."/>
            <person name="Salse J."/>
            <person name="Schmutz J."/>
            <person name="Rensing S.A."/>
        </authorList>
    </citation>
    <scope>NUCLEOTIDE SEQUENCE [LARGE SCALE GENOMIC DNA]</scope>
    <source>
        <strain evidence="5 6">cv. Gransden 2004</strain>
    </source>
</reference>
<dbReference type="EnsemblPlants" id="Pp3c2_15950V3.2">
    <property type="protein sequence ID" value="Pp3c2_15950V3.2"/>
    <property type="gene ID" value="Pp3c2_15950"/>
</dbReference>
<dbReference type="STRING" id="3218.A0A2K1L1P9"/>